<feature type="domain" description="Tyr recombinase" evidence="6">
    <location>
        <begin position="186"/>
        <end position="375"/>
    </location>
</feature>
<evidence type="ECO:0000256" key="4">
    <source>
        <dbReference type="ARBA" id="ARBA00023172"/>
    </source>
</evidence>
<dbReference type="InterPro" id="IPR002104">
    <property type="entry name" value="Integrase_catalytic"/>
</dbReference>
<dbReference type="Gene3D" id="1.10.443.10">
    <property type="entry name" value="Intergrase catalytic core"/>
    <property type="match status" value="1"/>
</dbReference>
<evidence type="ECO:0000256" key="1">
    <source>
        <dbReference type="ARBA" id="ARBA00008857"/>
    </source>
</evidence>
<dbReference type="GO" id="GO:0006310">
    <property type="term" value="P:DNA recombination"/>
    <property type="evidence" value="ECO:0007669"/>
    <property type="project" value="UniProtKB-KW"/>
</dbReference>
<dbReference type="PROSITE" id="PS51898">
    <property type="entry name" value="TYR_RECOMBINASE"/>
    <property type="match status" value="1"/>
</dbReference>
<evidence type="ECO:0000259" key="7">
    <source>
        <dbReference type="PROSITE" id="PS51900"/>
    </source>
</evidence>
<comment type="similarity">
    <text evidence="1">Belongs to the 'phage' integrase family.</text>
</comment>
<dbReference type="STRING" id="572480.Arnit_1690"/>
<dbReference type="KEGG" id="ant:Arnit_1690"/>
<dbReference type="InterPro" id="IPR044068">
    <property type="entry name" value="CB"/>
</dbReference>
<dbReference type="InterPro" id="IPR050808">
    <property type="entry name" value="Phage_Integrase"/>
</dbReference>
<dbReference type="HOGENOM" id="CLU_027562_17_7_7"/>
<dbReference type="RefSeq" id="WP_013135489.1">
    <property type="nucleotide sequence ID" value="NC_014166.1"/>
</dbReference>
<dbReference type="EMBL" id="CP001999">
    <property type="protein sequence ID" value="ADG93344.1"/>
    <property type="molecule type" value="Genomic_DNA"/>
</dbReference>
<dbReference type="eggNOG" id="COG4974">
    <property type="taxonomic scope" value="Bacteria"/>
</dbReference>
<dbReference type="GO" id="GO:0015074">
    <property type="term" value="P:DNA integration"/>
    <property type="evidence" value="ECO:0007669"/>
    <property type="project" value="UniProtKB-KW"/>
</dbReference>
<dbReference type="Proteomes" id="UP000000939">
    <property type="component" value="Chromosome"/>
</dbReference>
<dbReference type="SUPFAM" id="SSF56349">
    <property type="entry name" value="DNA breaking-rejoining enzymes"/>
    <property type="match status" value="1"/>
</dbReference>
<evidence type="ECO:0000313" key="8">
    <source>
        <dbReference type="EMBL" id="ADG93344.1"/>
    </source>
</evidence>
<evidence type="ECO:0000256" key="2">
    <source>
        <dbReference type="ARBA" id="ARBA00022908"/>
    </source>
</evidence>
<accession>D5UZX5</accession>
<evidence type="ECO:0000256" key="3">
    <source>
        <dbReference type="ARBA" id="ARBA00023125"/>
    </source>
</evidence>
<dbReference type="Pfam" id="PF14659">
    <property type="entry name" value="Phage_int_SAM_3"/>
    <property type="match status" value="1"/>
</dbReference>
<dbReference type="AlphaFoldDB" id="D5UZX5"/>
<dbReference type="PROSITE" id="PS51900">
    <property type="entry name" value="CB"/>
    <property type="match status" value="1"/>
</dbReference>
<evidence type="ECO:0000259" key="6">
    <source>
        <dbReference type="PROSITE" id="PS51898"/>
    </source>
</evidence>
<proteinExistence type="inferred from homology"/>
<keyword evidence="3 5" id="KW-0238">DNA-binding</keyword>
<name>D5UZX5_ARCNC</name>
<evidence type="ECO:0000256" key="5">
    <source>
        <dbReference type="PROSITE-ProRule" id="PRU01248"/>
    </source>
</evidence>
<dbReference type="PANTHER" id="PTHR30629">
    <property type="entry name" value="PROPHAGE INTEGRASE"/>
    <property type="match status" value="1"/>
</dbReference>
<dbReference type="GO" id="GO:0003677">
    <property type="term" value="F:DNA binding"/>
    <property type="evidence" value="ECO:0007669"/>
    <property type="project" value="UniProtKB-UniRule"/>
</dbReference>
<feature type="domain" description="Core-binding (CB)" evidence="7">
    <location>
        <begin position="78"/>
        <end position="164"/>
    </location>
</feature>
<dbReference type="Gene3D" id="1.10.150.130">
    <property type="match status" value="1"/>
</dbReference>
<evidence type="ECO:0000313" key="9">
    <source>
        <dbReference type="Proteomes" id="UP000000939"/>
    </source>
</evidence>
<keyword evidence="4" id="KW-0233">DNA recombination</keyword>
<keyword evidence="2" id="KW-0229">DNA integration</keyword>
<sequence>MTRPKNYPTNYKNIYYYISIKTNKKVYFGRYYENKKQKTISLGSSLNIAKKKMNLIKKGISKKDSSLIVYNKEVLKKYDKESIEVLYFEYIDIEGKKWSTQELKTKKSRFKRWILPHFGKMNIHDVRYSHIQKFINDIDDKKLLARKTQENLKSSIQSFFKFCIKEGYLNTGNPAQYVDIKAYDNHVPMTLTLEQIIRFYQTIIDIDCHSSPNQSANLDNRKKRLMLILMIHGRRWNEAQNLCWSEIDFISNLYIIPAHKSKTKKTQKHKMTDFLRLELMELKVISKEGEDFLFINPQTKKPYSSINTFFKTIKKKADIPKTFRCQDFRHVVGTVAYQNLGIPLENIRDVLAHGSVTTTEIYSDKDSLNSRKVLTSLFEMFGF</sequence>
<dbReference type="InterPro" id="IPR004107">
    <property type="entry name" value="Integrase_SAM-like_N"/>
</dbReference>
<dbReference type="PANTHER" id="PTHR30629:SF2">
    <property type="entry name" value="PROPHAGE INTEGRASE INTS-RELATED"/>
    <property type="match status" value="1"/>
</dbReference>
<reference evidence="8 9" key="1">
    <citation type="journal article" date="2010" name="Stand. Genomic Sci.">
        <title>Complete genome sequence of Arcobacter nitrofigilis type strain (CI).</title>
        <authorList>
            <person name="Pati A."/>
            <person name="Gronow S."/>
            <person name="Lapidus A."/>
            <person name="Copeland A."/>
            <person name="Glavina Del Rio T."/>
            <person name="Nolan M."/>
            <person name="Lucas S."/>
            <person name="Tice H."/>
            <person name="Cheng J.F."/>
            <person name="Han C."/>
            <person name="Chertkov O."/>
            <person name="Bruce D."/>
            <person name="Tapia R."/>
            <person name="Goodwin L."/>
            <person name="Pitluck S."/>
            <person name="Liolios K."/>
            <person name="Ivanova N."/>
            <person name="Mavromatis K."/>
            <person name="Chen A."/>
            <person name="Palaniappan K."/>
            <person name="Land M."/>
            <person name="Hauser L."/>
            <person name="Chang Y.J."/>
            <person name="Jeffries C.D."/>
            <person name="Detter J.C."/>
            <person name="Rohde M."/>
            <person name="Goker M."/>
            <person name="Bristow J."/>
            <person name="Eisen J.A."/>
            <person name="Markowitz V."/>
            <person name="Hugenholtz P."/>
            <person name="Klenk H.P."/>
            <person name="Kyrpides N.C."/>
        </authorList>
    </citation>
    <scope>NUCLEOTIDE SEQUENCE [LARGE SCALE GENOMIC DNA]</scope>
    <source>
        <strain evidence="9">ATCC 33309 / DSM 7299 / CCUG 15893 / LMG 7604 / NCTC 12251 / CI</strain>
    </source>
</reference>
<dbReference type="Pfam" id="PF00589">
    <property type="entry name" value="Phage_integrase"/>
    <property type="match status" value="1"/>
</dbReference>
<dbReference type="InterPro" id="IPR013762">
    <property type="entry name" value="Integrase-like_cat_sf"/>
</dbReference>
<dbReference type="InterPro" id="IPR010998">
    <property type="entry name" value="Integrase_recombinase_N"/>
</dbReference>
<protein>
    <submittedName>
        <fullName evidence="8">Integrase family protein</fullName>
    </submittedName>
</protein>
<organism evidence="8 9">
    <name type="scientific">Arcobacter nitrofigilis (strain ATCC 33309 / DSM 7299 / CCUG 15893 / LMG 7604 / NCTC 12251 / CI)</name>
    <name type="common">Campylobacter nitrofigilis</name>
    <dbReference type="NCBI Taxonomy" id="572480"/>
    <lineage>
        <taxon>Bacteria</taxon>
        <taxon>Pseudomonadati</taxon>
        <taxon>Campylobacterota</taxon>
        <taxon>Epsilonproteobacteria</taxon>
        <taxon>Campylobacterales</taxon>
        <taxon>Arcobacteraceae</taxon>
        <taxon>Arcobacter</taxon>
    </lineage>
</organism>
<dbReference type="InterPro" id="IPR011010">
    <property type="entry name" value="DNA_brk_join_enz"/>
</dbReference>
<keyword evidence="9" id="KW-1185">Reference proteome</keyword>
<gene>
    <name evidence="8" type="ordered locus">Arnit_1690</name>
</gene>